<proteinExistence type="predicted"/>
<name>A0A1Q5U0J3_9GAMM</name>
<dbReference type="AlphaFoldDB" id="A0A1Q5U0J3"/>
<protein>
    <submittedName>
        <fullName evidence="1">Uncharacterized protein</fullName>
    </submittedName>
</protein>
<dbReference type="Proteomes" id="UP000186277">
    <property type="component" value="Unassembled WGS sequence"/>
</dbReference>
<organism evidence="1 2">
    <name type="scientific">Xenorhabdus thuongxuanensis</name>
    <dbReference type="NCBI Taxonomy" id="1873484"/>
    <lineage>
        <taxon>Bacteria</taxon>
        <taxon>Pseudomonadati</taxon>
        <taxon>Pseudomonadota</taxon>
        <taxon>Gammaproteobacteria</taxon>
        <taxon>Enterobacterales</taxon>
        <taxon>Morganellaceae</taxon>
        <taxon>Xenorhabdus</taxon>
    </lineage>
</organism>
<comment type="caution">
    <text evidence="1">The sequence shown here is derived from an EMBL/GenBank/DDBJ whole genome shotgun (WGS) entry which is preliminary data.</text>
</comment>
<accession>A0A1Q5U0J3</accession>
<keyword evidence="2" id="KW-1185">Reference proteome</keyword>
<dbReference type="EMBL" id="MKGR01000016">
    <property type="protein sequence ID" value="OKP05978.1"/>
    <property type="molecule type" value="Genomic_DNA"/>
</dbReference>
<reference evidence="1 2" key="1">
    <citation type="submission" date="2016-09" db="EMBL/GenBank/DDBJ databases">
        <title>Xenorhabdus thuongxuanensis sp. nov. and Xenorhabdus eapokensis sp. nov., isolated from Steinernema species.</title>
        <authorList>
            <person name="Kaempfer P."/>
            <person name="Tobias N.J."/>
            <person name="Phan Ke L."/>
            <person name="Bode H.B."/>
            <person name="Glaeser S.P."/>
        </authorList>
    </citation>
    <scope>NUCLEOTIDE SEQUENCE [LARGE SCALE GENOMIC DNA]</scope>
    <source>
        <strain evidence="1 2">30TX1</strain>
    </source>
</reference>
<sequence>MFFLAGRVFSDSLVCQVNVLAGQIREDKRSASVTFNQAKMIIRFIKRETLLR</sequence>
<gene>
    <name evidence="1" type="ORF">Xentx_02305</name>
</gene>
<evidence type="ECO:0000313" key="1">
    <source>
        <dbReference type="EMBL" id="OKP05978.1"/>
    </source>
</evidence>
<evidence type="ECO:0000313" key="2">
    <source>
        <dbReference type="Proteomes" id="UP000186277"/>
    </source>
</evidence>